<proteinExistence type="predicted"/>
<protein>
    <submittedName>
        <fullName evidence="1">Uncharacterized protein</fullName>
    </submittedName>
</protein>
<accession>A0A8R1YQ92</accession>
<gene>
    <name evidence="1" type="primary">WBGene00273611</name>
</gene>
<reference evidence="1" key="2">
    <citation type="submission" date="2022-06" db="UniProtKB">
        <authorList>
            <consortium name="EnsemblMetazoa"/>
        </authorList>
    </citation>
    <scope>IDENTIFICATION</scope>
    <source>
        <strain evidence="1">PS312</strain>
    </source>
</reference>
<evidence type="ECO:0000313" key="2">
    <source>
        <dbReference type="Proteomes" id="UP000005239"/>
    </source>
</evidence>
<sequence length="111" mass="12292">MYTFHGIVIKFASDSRVSAEAQMTNTLAYTHLEIAPEHTTCSAPLSLVFRIPSLPNLSFDDVQLFLTLVYPNTDAANINCVDEVETMLEMARYLESSVVDEEDGDASAEKN</sequence>
<keyword evidence="2" id="KW-1185">Reference proteome</keyword>
<name>A0A2A6B9N0_PRIPA</name>
<dbReference type="AlphaFoldDB" id="A0A2A6B9N0"/>
<evidence type="ECO:0000313" key="1">
    <source>
        <dbReference type="EnsemblMetazoa" id="PPA35242.1"/>
    </source>
</evidence>
<dbReference type="EnsemblMetazoa" id="PPA35242.1">
    <property type="protein sequence ID" value="PPA35242.1"/>
    <property type="gene ID" value="WBGene00273611"/>
</dbReference>
<accession>A0A2A6B9N0</accession>
<organism evidence="1 2">
    <name type="scientific">Pristionchus pacificus</name>
    <name type="common">Parasitic nematode worm</name>
    <dbReference type="NCBI Taxonomy" id="54126"/>
    <lineage>
        <taxon>Eukaryota</taxon>
        <taxon>Metazoa</taxon>
        <taxon>Ecdysozoa</taxon>
        <taxon>Nematoda</taxon>
        <taxon>Chromadorea</taxon>
        <taxon>Rhabditida</taxon>
        <taxon>Rhabditina</taxon>
        <taxon>Diplogasteromorpha</taxon>
        <taxon>Diplogasteroidea</taxon>
        <taxon>Neodiplogasteridae</taxon>
        <taxon>Pristionchus</taxon>
    </lineage>
</organism>
<dbReference type="Proteomes" id="UP000005239">
    <property type="component" value="Unassembled WGS sequence"/>
</dbReference>
<reference evidence="2" key="1">
    <citation type="journal article" date="2008" name="Nat. Genet.">
        <title>The Pristionchus pacificus genome provides a unique perspective on nematode lifestyle and parasitism.</title>
        <authorList>
            <person name="Dieterich C."/>
            <person name="Clifton S.W."/>
            <person name="Schuster L.N."/>
            <person name="Chinwalla A."/>
            <person name="Delehaunty K."/>
            <person name="Dinkelacker I."/>
            <person name="Fulton L."/>
            <person name="Fulton R."/>
            <person name="Godfrey J."/>
            <person name="Minx P."/>
            <person name="Mitreva M."/>
            <person name="Roeseler W."/>
            <person name="Tian H."/>
            <person name="Witte H."/>
            <person name="Yang S.P."/>
            <person name="Wilson R.K."/>
            <person name="Sommer R.J."/>
        </authorList>
    </citation>
    <scope>NUCLEOTIDE SEQUENCE [LARGE SCALE GENOMIC DNA]</scope>
    <source>
        <strain evidence="2">PS312</strain>
    </source>
</reference>